<gene>
    <name evidence="1" type="ORF">DNK06_10550</name>
</gene>
<keyword evidence="2" id="KW-1185">Reference proteome</keyword>
<evidence type="ECO:0000313" key="2">
    <source>
        <dbReference type="Proteomes" id="UP000292302"/>
    </source>
</evidence>
<organism evidence="1 2">
    <name type="scientific">Phytopseudomonas daroniae</name>
    <dbReference type="NCBI Taxonomy" id="2487519"/>
    <lineage>
        <taxon>Bacteria</taxon>
        <taxon>Pseudomonadati</taxon>
        <taxon>Pseudomonadota</taxon>
        <taxon>Gammaproteobacteria</taxon>
        <taxon>Pseudomonadales</taxon>
        <taxon>Pseudomonadaceae</taxon>
        <taxon>Phytopseudomonas</taxon>
    </lineage>
</organism>
<evidence type="ECO:0008006" key="3">
    <source>
        <dbReference type="Google" id="ProtNLM"/>
    </source>
</evidence>
<accession>A0A4Q9QLN8</accession>
<dbReference type="InterPro" id="IPR047880">
    <property type="entry name" value="MafI-like"/>
</dbReference>
<comment type="caution">
    <text evidence="1">The sequence shown here is derived from an EMBL/GenBank/DDBJ whole genome shotgun (WGS) entry which is preliminary data.</text>
</comment>
<dbReference type="EMBL" id="QJUI01000008">
    <property type="protein sequence ID" value="TBU80211.1"/>
    <property type="molecule type" value="Genomic_DNA"/>
</dbReference>
<evidence type="ECO:0000313" key="1">
    <source>
        <dbReference type="EMBL" id="TBU80211.1"/>
    </source>
</evidence>
<sequence length="82" mass="9101">MRDPEKIIRAALEELSGCFDDDTEANVRELLSSGEPGVALEVLSSQLVEFDIAVSEKVKKQLVLGARTMEIEIEELQDLKVL</sequence>
<dbReference type="NCBIfam" id="NF033691">
    <property type="entry name" value="immunity_MafI"/>
    <property type="match status" value="1"/>
</dbReference>
<reference evidence="1 2" key="1">
    <citation type="submission" date="2018-06" db="EMBL/GenBank/DDBJ databases">
        <title>Three novel Pseudomonas species isolated from symptomatic oak.</title>
        <authorList>
            <person name="Bueno-Gonzalez V."/>
            <person name="Brady C."/>
        </authorList>
    </citation>
    <scope>NUCLEOTIDE SEQUENCE [LARGE SCALE GENOMIC DNA]</scope>
    <source>
        <strain evidence="1 2">P9A</strain>
    </source>
</reference>
<dbReference type="Proteomes" id="UP000292302">
    <property type="component" value="Unassembled WGS sequence"/>
</dbReference>
<proteinExistence type="predicted"/>
<protein>
    <recommendedName>
        <fullName evidence="3">MafI family immunity protein</fullName>
    </recommendedName>
</protein>
<name>A0A4Q9QLN8_9GAMM</name>
<dbReference type="AlphaFoldDB" id="A0A4Q9QLN8"/>